<dbReference type="RefSeq" id="WP_109876619.1">
    <property type="nucleotide sequence ID" value="NZ_AP026695.1"/>
</dbReference>
<comment type="caution">
    <text evidence="3">The sequence shown here is derived from an EMBL/GenBank/DDBJ whole genome shotgun (WGS) entry which is preliminary data.</text>
</comment>
<evidence type="ECO:0000313" key="4">
    <source>
        <dbReference type="Proteomes" id="UP000245829"/>
    </source>
</evidence>
<dbReference type="Gene3D" id="1.10.10.1250">
    <property type="entry name" value="RNA polymerase, subunit delta, N-terminal domain"/>
    <property type="match status" value="1"/>
</dbReference>
<name>A0A2S2KR94_9ARCH</name>
<evidence type="ECO:0000256" key="1">
    <source>
        <dbReference type="ARBA" id="ARBA00023163"/>
    </source>
</evidence>
<evidence type="ECO:0000313" key="3">
    <source>
        <dbReference type="EMBL" id="GBH33968.1"/>
    </source>
</evidence>
<dbReference type="AlphaFoldDB" id="A0A2S2KR94"/>
<gene>
    <name evidence="3" type="ORF">NZNM25_07590</name>
</gene>
<dbReference type="GeneID" id="76208917"/>
<dbReference type="Pfam" id="PF05066">
    <property type="entry name" value="HARE-HTH"/>
    <property type="match status" value="1"/>
</dbReference>
<accession>A0A2S2KR94</accession>
<keyword evidence="1" id="KW-0804">Transcription</keyword>
<dbReference type="EMBL" id="BGKI01000004">
    <property type="protein sequence ID" value="GBH33968.1"/>
    <property type="molecule type" value="Genomic_DNA"/>
</dbReference>
<sequence>MKKSKNLKIVGVRMSDANDSIHGIVVRILKQSGKPMRVKDITEKVLKIKKIHSKTPMNSVVNKLQTSKHVIRIGHGLYSYKE</sequence>
<dbReference type="PROSITE" id="PS51913">
    <property type="entry name" value="HTH_HARE"/>
    <property type="match status" value="1"/>
</dbReference>
<evidence type="ECO:0000259" key="2">
    <source>
        <dbReference type="PROSITE" id="PS51913"/>
    </source>
</evidence>
<dbReference type="InterPro" id="IPR007759">
    <property type="entry name" value="Asxl_HARE-HTH"/>
</dbReference>
<proteinExistence type="predicted"/>
<keyword evidence="4" id="KW-1185">Reference proteome</keyword>
<dbReference type="Proteomes" id="UP000245829">
    <property type="component" value="Unassembled WGS sequence"/>
</dbReference>
<protein>
    <recommendedName>
        <fullName evidence="2">HTH HARE-type domain-containing protein</fullName>
    </recommendedName>
</protein>
<dbReference type="GO" id="GO:0006355">
    <property type="term" value="P:regulation of DNA-templated transcription"/>
    <property type="evidence" value="ECO:0007669"/>
    <property type="project" value="InterPro"/>
</dbReference>
<feature type="domain" description="HTH HARE-type" evidence="2">
    <location>
        <begin position="19"/>
        <end position="82"/>
    </location>
</feature>
<reference evidence="3 4" key="1">
    <citation type="submission" date="2018-05" db="EMBL/GenBank/DDBJ databases">
        <title>genome sequencing of Nitrosopumilus sp. NM25.</title>
        <authorList>
            <person name="Mori K."/>
            <person name="Nakagawa T."/>
        </authorList>
    </citation>
    <scope>NUCLEOTIDE SEQUENCE [LARGE SCALE GENOMIC DNA]</scope>
    <source>
        <strain evidence="3 4">NM25</strain>
    </source>
</reference>
<organism evidence="3 4">
    <name type="scientific">Nitrosopumilus zosterae</name>
    <dbReference type="NCBI Taxonomy" id="718286"/>
    <lineage>
        <taxon>Archaea</taxon>
        <taxon>Nitrososphaerota</taxon>
        <taxon>Nitrososphaeria</taxon>
        <taxon>Nitrosopumilales</taxon>
        <taxon>Nitrosopumilaceae</taxon>
        <taxon>Nitrosopumilus</taxon>
    </lineage>
</organism>
<dbReference type="InterPro" id="IPR038087">
    <property type="entry name" value="RNAP_delta_N_dom_sf"/>
</dbReference>